<dbReference type="HOGENOM" id="CLU_2173835_0_0_1"/>
<dbReference type="PANTHER" id="PTHR19863:SF5">
    <property type="entry name" value="WD REPEAT-CONTAINING PROTEIN 47"/>
    <property type="match status" value="1"/>
</dbReference>
<name>T1GFJ1_MEGSC</name>
<dbReference type="AlphaFoldDB" id="T1GFJ1"/>
<dbReference type="EnsemblMetazoa" id="MESCA002133-RA">
    <property type="protein sequence ID" value="MESCA002133-PA"/>
    <property type="gene ID" value="MESCA002133"/>
</dbReference>
<protein>
    <submittedName>
        <fullName evidence="1">Uncharacterized protein</fullName>
    </submittedName>
</protein>
<sequence>MNKNEAGRPHFVAVTSLEDVQAVRCAEFHPSGRIYAVGSNSKTFRICEYPTLADLVANLVNDNGRFQGGKVVTFDGFTQSILDSQMTGNLSAIPALIHHSMSLLNSNLNL</sequence>
<dbReference type="EMBL" id="CAQQ02390354">
    <property type="status" value="NOT_ANNOTATED_CDS"/>
    <property type="molecule type" value="Genomic_DNA"/>
</dbReference>
<keyword evidence="2" id="KW-1185">Reference proteome</keyword>
<reference evidence="1" key="2">
    <citation type="submission" date="2015-06" db="UniProtKB">
        <authorList>
            <consortium name="EnsemblMetazoa"/>
        </authorList>
    </citation>
    <scope>IDENTIFICATION</scope>
</reference>
<dbReference type="Proteomes" id="UP000015102">
    <property type="component" value="Unassembled WGS sequence"/>
</dbReference>
<dbReference type="PANTHER" id="PTHR19863">
    <property type="entry name" value="NEMITIN (NEURONAL ENRICHED MAP INTERACTING PROTEIN) HOMOLOG"/>
    <property type="match status" value="1"/>
</dbReference>
<dbReference type="STRING" id="36166.T1GFJ1"/>
<evidence type="ECO:0000313" key="2">
    <source>
        <dbReference type="Proteomes" id="UP000015102"/>
    </source>
</evidence>
<evidence type="ECO:0000313" key="1">
    <source>
        <dbReference type="EnsemblMetazoa" id="MESCA002133-PA"/>
    </source>
</evidence>
<reference evidence="2" key="1">
    <citation type="submission" date="2013-02" db="EMBL/GenBank/DDBJ databases">
        <authorList>
            <person name="Hughes D."/>
        </authorList>
    </citation>
    <scope>NUCLEOTIDE SEQUENCE</scope>
    <source>
        <strain>Durham</strain>
        <strain evidence="2">NC isolate 2 -- Noor lab</strain>
    </source>
</reference>
<proteinExistence type="predicted"/>
<dbReference type="InterPro" id="IPR040067">
    <property type="entry name" value="WDR47"/>
</dbReference>
<accession>T1GFJ1</accession>
<organism evidence="1 2">
    <name type="scientific">Megaselia scalaris</name>
    <name type="common">Humpbacked fly</name>
    <name type="synonym">Phora scalaris</name>
    <dbReference type="NCBI Taxonomy" id="36166"/>
    <lineage>
        <taxon>Eukaryota</taxon>
        <taxon>Metazoa</taxon>
        <taxon>Ecdysozoa</taxon>
        <taxon>Arthropoda</taxon>
        <taxon>Hexapoda</taxon>
        <taxon>Insecta</taxon>
        <taxon>Pterygota</taxon>
        <taxon>Neoptera</taxon>
        <taxon>Endopterygota</taxon>
        <taxon>Diptera</taxon>
        <taxon>Brachycera</taxon>
        <taxon>Muscomorpha</taxon>
        <taxon>Platypezoidea</taxon>
        <taxon>Phoridae</taxon>
        <taxon>Megaseliini</taxon>
        <taxon>Megaselia</taxon>
    </lineage>
</organism>